<feature type="region of interest" description="Disordered" evidence="1">
    <location>
        <begin position="187"/>
        <end position="207"/>
    </location>
</feature>
<dbReference type="GeneID" id="8858035"/>
<dbReference type="InParanoid" id="D2VX99"/>
<evidence type="ECO:0000256" key="1">
    <source>
        <dbReference type="SAM" id="MobiDB-lite"/>
    </source>
</evidence>
<dbReference type="EMBL" id="GG738906">
    <property type="protein sequence ID" value="EFC38589.1"/>
    <property type="molecule type" value="Genomic_DNA"/>
</dbReference>
<dbReference type="VEuPathDB" id="AmoebaDB:NAEGRDRAFT_52981"/>
<name>D2VX99_NAEGR</name>
<reference evidence="2 3" key="1">
    <citation type="journal article" date="2010" name="Cell">
        <title>The genome of Naegleria gruberi illuminates early eukaryotic versatility.</title>
        <authorList>
            <person name="Fritz-Laylin L.K."/>
            <person name="Prochnik S.E."/>
            <person name="Ginger M.L."/>
            <person name="Dacks J.B."/>
            <person name="Carpenter M.L."/>
            <person name="Field M.C."/>
            <person name="Kuo A."/>
            <person name="Paredez A."/>
            <person name="Chapman J."/>
            <person name="Pham J."/>
            <person name="Shu S."/>
            <person name="Neupane R."/>
            <person name="Cipriano M."/>
            <person name="Mancuso J."/>
            <person name="Tu H."/>
            <person name="Salamov A."/>
            <person name="Lindquist E."/>
            <person name="Shapiro H."/>
            <person name="Lucas S."/>
            <person name="Grigoriev I.V."/>
            <person name="Cande W.Z."/>
            <person name="Fulton C."/>
            <person name="Rokhsar D.S."/>
            <person name="Dawson S.C."/>
        </authorList>
    </citation>
    <scope>NUCLEOTIDE SEQUENCE [LARGE SCALE GENOMIC DNA]</scope>
    <source>
        <strain evidence="2 3">NEG-M</strain>
    </source>
</reference>
<evidence type="ECO:0000313" key="2">
    <source>
        <dbReference type="EMBL" id="EFC38589.1"/>
    </source>
</evidence>
<organism evidence="3">
    <name type="scientific">Naegleria gruberi</name>
    <name type="common">Amoeba</name>
    <dbReference type="NCBI Taxonomy" id="5762"/>
    <lineage>
        <taxon>Eukaryota</taxon>
        <taxon>Discoba</taxon>
        <taxon>Heterolobosea</taxon>
        <taxon>Tetramitia</taxon>
        <taxon>Eutetramitia</taxon>
        <taxon>Vahlkampfiidae</taxon>
        <taxon>Naegleria</taxon>
    </lineage>
</organism>
<gene>
    <name evidence="2" type="ORF">NAEGRDRAFT_52981</name>
</gene>
<evidence type="ECO:0000313" key="3">
    <source>
        <dbReference type="Proteomes" id="UP000006671"/>
    </source>
</evidence>
<dbReference type="KEGG" id="ngr:NAEGRDRAFT_52981"/>
<keyword evidence="3" id="KW-1185">Reference proteome</keyword>
<accession>D2VX99</accession>
<dbReference type="RefSeq" id="XP_002671333.1">
    <property type="nucleotide sequence ID" value="XM_002671287.1"/>
</dbReference>
<proteinExistence type="predicted"/>
<protein>
    <submittedName>
        <fullName evidence="2">Predicted protein</fullName>
    </submittedName>
</protein>
<sequence>MEAKRAAAKTCYNLVNNQYINDSIVVDEVLISLLMRKHFETDYLFKHTVVKTLDCAVKECIELKKEELMIRIIKKYQSLSFTEWIINSIGCDNVQIIVLKVFIATFVRSKNENAQFVDTLISQASSKYLKMEGEKRTINPLMYIPLAHKHHYDIDTALIGQTIPFQPSSNDTQKRLKELVLQKYSNTTPSNSPLNRRRSNSGFSFGTRSSSMCSTHSPVILMGDKFSSNNCITDESIFSLGSTGEFGLTVQSNIKKTQKKDSSHSPTPTVSLLEMWQDEYGTKEILRETNFKSFRTGSSSSTLPHINSMSTSTTPIPHQTNNNRSHAQRPASALSYSKPRKEVTDLNPELERRYLNKSKEMGIIKQGTTFPFENLLSSKYKQILK</sequence>
<feature type="region of interest" description="Disordered" evidence="1">
    <location>
        <begin position="294"/>
        <end position="344"/>
    </location>
</feature>
<dbReference type="AlphaFoldDB" id="D2VX99"/>
<feature type="compositionally biased region" description="Polar residues" evidence="1">
    <location>
        <begin position="294"/>
        <end position="325"/>
    </location>
</feature>
<dbReference type="Proteomes" id="UP000006671">
    <property type="component" value="Unassembled WGS sequence"/>
</dbReference>